<evidence type="ECO:0000256" key="1">
    <source>
        <dbReference type="SAM" id="SignalP"/>
    </source>
</evidence>
<reference evidence="2" key="1">
    <citation type="submission" date="2022-08" db="EMBL/GenBank/DDBJ databases">
        <authorList>
            <person name="Giroux E."/>
            <person name="Giroux E."/>
        </authorList>
    </citation>
    <scope>NUCLEOTIDE SEQUENCE</scope>
    <source>
        <strain evidence="2">H1091258</strain>
    </source>
</reference>
<evidence type="ECO:0000313" key="3">
    <source>
        <dbReference type="Proteomes" id="UP001152533"/>
    </source>
</evidence>
<keyword evidence="3" id="KW-1185">Reference proteome</keyword>
<comment type="caution">
    <text evidence="2">The sequence shown here is derived from an EMBL/GenBank/DDBJ whole genome shotgun (WGS) entry which is preliminary data.</text>
</comment>
<dbReference type="EMBL" id="CAMGZC010001251">
    <property type="protein sequence ID" value="CAI0652123.1"/>
    <property type="molecule type" value="Genomic_DNA"/>
</dbReference>
<feature type="signal peptide" evidence="1">
    <location>
        <begin position="1"/>
        <end position="20"/>
    </location>
</feature>
<sequence>MRFTITAIASILAAASAVSGLSVEEAREIRPQVEEYLNTLKSRDVEKRNFCTDHWKTCENCFEKYPYCHMDNIPSSINWQVTLLMSTTFGYLQLLPWRLLNIYDDMLELNDLPLNSEQIE</sequence>
<accession>A0A9W4WDM7</accession>
<keyword evidence="1" id="KW-0732">Signal</keyword>
<protein>
    <submittedName>
        <fullName evidence="2">Uncharacterized protein</fullName>
    </submittedName>
</protein>
<dbReference type="Proteomes" id="UP001152533">
    <property type="component" value="Unassembled WGS sequence"/>
</dbReference>
<organism evidence="2 3">
    <name type="scientific">Colletotrichum noveboracense</name>
    <dbReference type="NCBI Taxonomy" id="2664923"/>
    <lineage>
        <taxon>Eukaryota</taxon>
        <taxon>Fungi</taxon>
        <taxon>Dikarya</taxon>
        <taxon>Ascomycota</taxon>
        <taxon>Pezizomycotina</taxon>
        <taxon>Sordariomycetes</taxon>
        <taxon>Hypocreomycetidae</taxon>
        <taxon>Glomerellales</taxon>
        <taxon>Glomerellaceae</taxon>
        <taxon>Colletotrichum</taxon>
        <taxon>Colletotrichum gloeosporioides species complex</taxon>
    </lineage>
</organism>
<proteinExistence type="predicted"/>
<name>A0A9W4WDM7_9PEZI</name>
<gene>
    <name evidence="2" type="ORF">CGXH109_LOCUS113798</name>
</gene>
<dbReference type="AlphaFoldDB" id="A0A9W4WDM7"/>
<feature type="chain" id="PRO_5040729954" evidence="1">
    <location>
        <begin position="21"/>
        <end position="120"/>
    </location>
</feature>
<evidence type="ECO:0000313" key="2">
    <source>
        <dbReference type="EMBL" id="CAI0652123.1"/>
    </source>
</evidence>